<evidence type="ECO:0000313" key="3">
    <source>
        <dbReference type="Proteomes" id="UP000691718"/>
    </source>
</evidence>
<feature type="region of interest" description="Disordered" evidence="1">
    <location>
        <begin position="95"/>
        <end position="131"/>
    </location>
</feature>
<reference evidence="2" key="1">
    <citation type="submission" date="2021-04" db="EMBL/GenBank/DDBJ databases">
        <authorList>
            <person name="Tunstrom K."/>
        </authorList>
    </citation>
    <scope>NUCLEOTIDE SEQUENCE</scope>
</reference>
<evidence type="ECO:0000256" key="1">
    <source>
        <dbReference type="SAM" id="MobiDB-lite"/>
    </source>
</evidence>
<organism evidence="2 3">
    <name type="scientific">Parnassius apollo</name>
    <name type="common">Apollo butterfly</name>
    <name type="synonym">Papilio apollo</name>
    <dbReference type="NCBI Taxonomy" id="110799"/>
    <lineage>
        <taxon>Eukaryota</taxon>
        <taxon>Metazoa</taxon>
        <taxon>Ecdysozoa</taxon>
        <taxon>Arthropoda</taxon>
        <taxon>Hexapoda</taxon>
        <taxon>Insecta</taxon>
        <taxon>Pterygota</taxon>
        <taxon>Neoptera</taxon>
        <taxon>Endopterygota</taxon>
        <taxon>Lepidoptera</taxon>
        <taxon>Glossata</taxon>
        <taxon>Ditrysia</taxon>
        <taxon>Papilionoidea</taxon>
        <taxon>Papilionidae</taxon>
        <taxon>Parnassiinae</taxon>
        <taxon>Parnassini</taxon>
        <taxon>Parnassius</taxon>
        <taxon>Parnassius</taxon>
    </lineage>
</organism>
<comment type="caution">
    <text evidence="2">The sequence shown here is derived from an EMBL/GenBank/DDBJ whole genome shotgun (WGS) entry which is preliminary data.</text>
</comment>
<dbReference type="EMBL" id="CAJQZP010001459">
    <property type="protein sequence ID" value="CAG5048242.1"/>
    <property type="molecule type" value="Genomic_DNA"/>
</dbReference>
<dbReference type="OrthoDB" id="6581217at2759"/>
<name>A0A8S3XYV4_PARAO</name>
<protein>
    <submittedName>
        <fullName evidence="2">(apollo) hypothetical protein</fullName>
    </submittedName>
</protein>
<sequence length="144" mass="15952">MSDSSNTTKQELLKRLIGDEEEDDVIMLFLLSSNSNKIDALYTSRYEEGSYQILINKHLKAKEKKFRKYCRLNKKLPAALPHWLRSGSAALPASCAHHAPGRAAPSRASESVPYKSLQSGAEATGSRPPRRRCRAAAAGIRMLP</sequence>
<accession>A0A8S3XYV4</accession>
<dbReference type="AlphaFoldDB" id="A0A8S3XYV4"/>
<proteinExistence type="predicted"/>
<keyword evidence="3" id="KW-1185">Reference proteome</keyword>
<dbReference type="Proteomes" id="UP000691718">
    <property type="component" value="Unassembled WGS sequence"/>
</dbReference>
<evidence type="ECO:0000313" key="2">
    <source>
        <dbReference type="EMBL" id="CAG5048242.1"/>
    </source>
</evidence>
<gene>
    <name evidence="2" type="ORF">PAPOLLO_LOCUS24152</name>
</gene>